<evidence type="ECO:0000313" key="3">
    <source>
        <dbReference type="Proteomes" id="UP000502928"/>
    </source>
</evidence>
<evidence type="ECO:0000313" key="2">
    <source>
        <dbReference type="EMBL" id="QII43559.1"/>
    </source>
</evidence>
<dbReference type="InterPro" id="IPR051604">
    <property type="entry name" value="Ergot_Alk_Oxidoreductase"/>
</dbReference>
<sequence>MKIIVTGSLGNISRPLTKELIGKGHQVTVVSSNAGRTQEIEGLGAKAAIGLLEDLEFLKQTFSGADAVYTMVPPANYFDHSLHLPSYYTRLGSNYAKAIEQSSVGRVVNLSSIGAHMDQGNGILLGTHLVENLLNDLPSEVVISHIRPTEFYYNLLPQVHRIKNSGFMASNIDGEVVNAWVSPLDIATVVGEEITSVTMERKVRYVASEEITYDELVRILGKAIGQPSLGWVTLMDEQMIEGLVAIGMNPTIAEEMTEMYAAINSGLLYEHYRLNRPSTMGQVKVRDFAEDFAAAYNRL</sequence>
<feature type="domain" description="NAD(P)-binding" evidence="1">
    <location>
        <begin position="7"/>
        <end position="119"/>
    </location>
</feature>
<dbReference type="AlphaFoldDB" id="A0A6G7IYT9"/>
<gene>
    <name evidence="2" type="ORF">GVT53_02290</name>
</gene>
<dbReference type="InterPro" id="IPR016040">
    <property type="entry name" value="NAD(P)-bd_dom"/>
</dbReference>
<accession>A0A6G7IYT9</accession>
<dbReference type="Gene3D" id="3.40.50.720">
    <property type="entry name" value="NAD(P)-binding Rossmann-like Domain"/>
    <property type="match status" value="1"/>
</dbReference>
<dbReference type="PANTHER" id="PTHR43162:SF1">
    <property type="entry name" value="PRESTALK A DIFFERENTIATION PROTEIN A"/>
    <property type="match status" value="1"/>
</dbReference>
<dbReference type="PANTHER" id="PTHR43162">
    <property type="match status" value="1"/>
</dbReference>
<keyword evidence="3" id="KW-1185">Reference proteome</keyword>
<dbReference type="Pfam" id="PF13460">
    <property type="entry name" value="NAD_binding_10"/>
    <property type="match status" value="1"/>
</dbReference>
<protein>
    <submittedName>
        <fullName evidence="2">NAD(P)H-binding protein</fullName>
    </submittedName>
</protein>
<name>A0A6G7IYT9_9FLAO</name>
<dbReference type="Gene3D" id="3.90.25.10">
    <property type="entry name" value="UDP-galactose 4-epimerase, domain 1"/>
    <property type="match status" value="1"/>
</dbReference>
<evidence type="ECO:0000259" key="1">
    <source>
        <dbReference type="Pfam" id="PF13460"/>
    </source>
</evidence>
<reference evidence="2 3" key="1">
    <citation type="submission" date="2020-02" db="EMBL/GenBank/DDBJ databases">
        <title>Complete genome of Muricauda sp. 501str8.</title>
        <authorList>
            <person name="Dong B."/>
            <person name="Zhu S."/>
            <person name="Yang J."/>
            <person name="Chen J."/>
        </authorList>
    </citation>
    <scope>NUCLEOTIDE SEQUENCE [LARGE SCALE GENOMIC DNA]</scope>
    <source>
        <strain evidence="2 3">501str8</strain>
    </source>
</reference>
<dbReference type="InterPro" id="IPR036291">
    <property type="entry name" value="NAD(P)-bd_dom_sf"/>
</dbReference>
<organism evidence="2 3">
    <name type="scientific">Flagellimonas oceani</name>
    <dbReference type="NCBI Taxonomy" id="2698672"/>
    <lineage>
        <taxon>Bacteria</taxon>
        <taxon>Pseudomonadati</taxon>
        <taxon>Bacteroidota</taxon>
        <taxon>Flavobacteriia</taxon>
        <taxon>Flavobacteriales</taxon>
        <taxon>Flavobacteriaceae</taxon>
        <taxon>Flagellimonas</taxon>
    </lineage>
</organism>
<proteinExistence type="predicted"/>
<dbReference type="SUPFAM" id="SSF51735">
    <property type="entry name" value="NAD(P)-binding Rossmann-fold domains"/>
    <property type="match status" value="1"/>
</dbReference>
<dbReference type="RefSeq" id="WP_166247229.1">
    <property type="nucleotide sequence ID" value="NZ_CP049616.1"/>
</dbReference>
<dbReference type="Proteomes" id="UP000502928">
    <property type="component" value="Chromosome"/>
</dbReference>
<dbReference type="KEGG" id="mut:GVT53_02290"/>
<dbReference type="EMBL" id="CP049616">
    <property type="protein sequence ID" value="QII43559.1"/>
    <property type="molecule type" value="Genomic_DNA"/>
</dbReference>